<feature type="binding site" evidence="5 6">
    <location>
        <position position="84"/>
    </location>
    <ligand>
        <name>ATP</name>
        <dbReference type="ChEBI" id="CHEBI:30616"/>
    </ligand>
</feature>
<dbReference type="PATRIC" id="fig|748449.3.peg.134"/>
<name>L0K4G9_HALHC</name>
<keyword evidence="3 5" id="KW-0418">Kinase</keyword>
<dbReference type="GO" id="GO:0005524">
    <property type="term" value="F:ATP binding"/>
    <property type="evidence" value="ECO:0007669"/>
    <property type="project" value="UniProtKB-UniRule"/>
</dbReference>
<feature type="binding site" evidence="5 6">
    <location>
        <begin position="169"/>
        <end position="173"/>
    </location>
    <ligand>
        <name>ATP</name>
        <dbReference type="ChEBI" id="CHEBI:30616"/>
    </ligand>
</feature>
<organism evidence="9 10">
    <name type="scientific">Halobacteroides halobius (strain ATCC 35273 / DSM 5150 / MD-1)</name>
    <dbReference type="NCBI Taxonomy" id="748449"/>
    <lineage>
        <taxon>Bacteria</taxon>
        <taxon>Bacillati</taxon>
        <taxon>Bacillota</taxon>
        <taxon>Clostridia</taxon>
        <taxon>Halanaerobiales</taxon>
        <taxon>Halobacteroidaceae</taxon>
        <taxon>Halobacteroides</taxon>
    </lineage>
</organism>
<dbReference type="Proteomes" id="UP000010880">
    <property type="component" value="Chromosome"/>
</dbReference>
<dbReference type="RefSeq" id="WP_015325895.1">
    <property type="nucleotide sequence ID" value="NC_019978.1"/>
</dbReference>
<dbReference type="HAMAP" id="MF_00602">
    <property type="entry name" value="Prot_Arg_kinase"/>
    <property type="match status" value="1"/>
</dbReference>
<dbReference type="SUPFAM" id="SSF55931">
    <property type="entry name" value="Glutamine synthetase/guanido kinase"/>
    <property type="match status" value="1"/>
</dbReference>
<dbReference type="PANTHER" id="PTHR11547">
    <property type="entry name" value="ARGININE OR CREATINE KINASE"/>
    <property type="match status" value="1"/>
</dbReference>
<dbReference type="PANTHER" id="PTHR11547:SF38">
    <property type="entry name" value="ARGININE KINASE 1-RELATED"/>
    <property type="match status" value="1"/>
</dbReference>
<evidence type="ECO:0000256" key="6">
    <source>
        <dbReference type="PROSITE-ProRule" id="PRU00843"/>
    </source>
</evidence>
<evidence type="ECO:0000256" key="5">
    <source>
        <dbReference type="HAMAP-Rule" id="MF_00602"/>
    </source>
</evidence>
<feature type="binding site" evidence="5 6">
    <location>
        <begin position="200"/>
        <end position="205"/>
    </location>
    <ligand>
        <name>ATP</name>
        <dbReference type="ChEBI" id="CHEBI:30616"/>
    </ligand>
</feature>
<keyword evidence="10" id="KW-1185">Reference proteome</keyword>
<dbReference type="AlphaFoldDB" id="L0K4G9"/>
<comment type="caution">
    <text evidence="5">Lacks conserved residue(s) required for the propagation of feature annotation.</text>
</comment>
<keyword evidence="1 5" id="KW-0808">Transferase</keyword>
<dbReference type="GO" id="GO:1990424">
    <property type="term" value="F:protein arginine kinase activity"/>
    <property type="evidence" value="ECO:0007669"/>
    <property type="project" value="UniProtKB-EC"/>
</dbReference>
<keyword evidence="4 5" id="KW-0067">ATP-binding</keyword>
<reference evidence="10" key="1">
    <citation type="submission" date="2012-02" db="EMBL/GenBank/DDBJ databases">
        <title>The complete genome of Halobacteroides halobius DSM 5150.</title>
        <authorList>
            <person name="Lucas S."/>
            <person name="Copeland A."/>
            <person name="Lapidus A."/>
            <person name="Glavina del Rio T."/>
            <person name="Dalin E."/>
            <person name="Tice H."/>
            <person name="Bruce D."/>
            <person name="Goodwin L."/>
            <person name="Pitluck S."/>
            <person name="Peters L."/>
            <person name="Mikhailova N."/>
            <person name="Gu W."/>
            <person name="Kyrpides N."/>
            <person name="Mavromatis K."/>
            <person name="Ivanova N."/>
            <person name="Brettin T."/>
            <person name="Detter J.C."/>
            <person name="Han C."/>
            <person name="Larimer F."/>
            <person name="Land M."/>
            <person name="Hauser L."/>
            <person name="Markowitz V."/>
            <person name="Cheng J.-F."/>
            <person name="Hugenholtz P."/>
            <person name="Woyke T."/>
            <person name="Wu D."/>
            <person name="Tindall B."/>
            <person name="Pomrenke H."/>
            <person name="Brambilla E."/>
            <person name="Klenk H.-P."/>
            <person name="Eisen J.A."/>
        </authorList>
    </citation>
    <scope>NUCLEOTIDE SEQUENCE [LARGE SCALE GENOMIC DNA]</scope>
    <source>
        <strain evidence="10">ATCC 35273 / DSM 5150 / MD-1</strain>
    </source>
</reference>
<evidence type="ECO:0000313" key="9">
    <source>
        <dbReference type="EMBL" id="AGB40167.1"/>
    </source>
</evidence>
<accession>L0K4G9</accession>
<dbReference type="InterPro" id="IPR023660">
    <property type="entry name" value="Arg_Kinase"/>
</dbReference>
<dbReference type="InterPro" id="IPR000749">
    <property type="entry name" value="ATP-guanido_PTrfase"/>
</dbReference>
<dbReference type="GO" id="GO:0046314">
    <property type="term" value="P:phosphocreatine biosynthetic process"/>
    <property type="evidence" value="ECO:0007669"/>
    <property type="project" value="InterPro"/>
</dbReference>
<dbReference type="InterPro" id="IPR014746">
    <property type="entry name" value="Gln_synth/guanido_kin_cat_dom"/>
</dbReference>
<dbReference type="InterPro" id="IPR022415">
    <property type="entry name" value="ATP-guanido_PTrfase_AS"/>
</dbReference>
<evidence type="ECO:0000313" key="10">
    <source>
        <dbReference type="Proteomes" id="UP000010880"/>
    </source>
</evidence>
<dbReference type="PROSITE" id="PS51510">
    <property type="entry name" value="PHOSPHAGEN_KINASE_C"/>
    <property type="match status" value="1"/>
</dbReference>
<dbReference type="PROSITE" id="PS00112">
    <property type="entry name" value="PHOSPHAGEN_KINASE"/>
    <property type="match status" value="1"/>
</dbReference>
<dbReference type="EC" id="2.7.14.1" evidence="5"/>
<dbReference type="CDD" id="cd07930">
    <property type="entry name" value="bacterial_phosphagen_kinase"/>
    <property type="match status" value="1"/>
</dbReference>
<dbReference type="KEGG" id="hhl:Halha_0153"/>
<dbReference type="STRING" id="748449.Halha_0153"/>
<sequence>MDDAFVSRWMEQIGSESDIVVSSRIRLARNLDKVPFTMQATDKELSLVTNKVSNLINNDNKFDLDLMSLDTLSETERMMLVERHLISPEYAKNVQNRLLALSKDEVISLMVNEEDHLRLQILLPGLELEDGWDIADEVDNYLENNLNMAFDEEYGYLTACPTNVGTGLRASVMVHLPALSILDRVNSLMGVISKLGLAVRGLYGEGTDTIGNLYQISNQVTLGNSEEEIIENLLEVTHQIINKERNARKSLLKEEEMNLKDMVSRAYGTLKHAYSISIEEALELISNVRLGVDLGILDENPTLLTQLMIITRPATLKMIKGNENEINDYNVYRAELIRNKLRRE</sequence>
<feature type="domain" description="Phosphagen kinase C-terminal" evidence="8">
    <location>
        <begin position="19"/>
        <end position="247"/>
    </location>
</feature>
<proteinExistence type="inferred from homology"/>
<dbReference type="Gene3D" id="3.30.590.10">
    <property type="entry name" value="Glutamine synthetase/guanido kinase, catalytic domain"/>
    <property type="match status" value="1"/>
</dbReference>
<gene>
    <name evidence="5" type="primary">mcsB</name>
    <name evidence="9" type="ordered locus">Halha_0153</name>
</gene>
<evidence type="ECO:0000256" key="3">
    <source>
        <dbReference type="ARBA" id="ARBA00022777"/>
    </source>
</evidence>
<evidence type="ECO:0000256" key="4">
    <source>
        <dbReference type="ARBA" id="ARBA00022840"/>
    </source>
</evidence>
<dbReference type="NCBIfam" id="NF002194">
    <property type="entry name" value="PRK01059.1-4"/>
    <property type="match status" value="1"/>
</dbReference>
<dbReference type="EMBL" id="CP003359">
    <property type="protein sequence ID" value="AGB40167.1"/>
    <property type="molecule type" value="Genomic_DNA"/>
</dbReference>
<dbReference type="GO" id="GO:0005615">
    <property type="term" value="C:extracellular space"/>
    <property type="evidence" value="ECO:0007669"/>
    <property type="project" value="TreeGrafter"/>
</dbReference>
<evidence type="ECO:0000256" key="2">
    <source>
        <dbReference type="ARBA" id="ARBA00022741"/>
    </source>
</evidence>
<dbReference type="Pfam" id="PF00217">
    <property type="entry name" value="ATP-gua_Ptrans"/>
    <property type="match status" value="1"/>
</dbReference>
<dbReference type="HOGENOM" id="CLU_066591_1_0_9"/>
<protein>
    <recommendedName>
        <fullName evidence="5">Protein-arginine kinase</fullName>
        <ecNumber evidence="5">2.7.14.1</ecNumber>
    </recommendedName>
</protein>
<dbReference type="GO" id="GO:0004111">
    <property type="term" value="F:creatine kinase activity"/>
    <property type="evidence" value="ECO:0007669"/>
    <property type="project" value="InterPro"/>
</dbReference>
<dbReference type="eggNOG" id="COG3869">
    <property type="taxonomic scope" value="Bacteria"/>
</dbReference>
<evidence type="ECO:0000256" key="1">
    <source>
        <dbReference type="ARBA" id="ARBA00022679"/>
    </source>
</evidence>
<feature type="binding site" evidence="5 6">
    <location>
        <begin position="22"/>
        <end position="26"/>
    </location>
    <ligand>
        <name>ATP</name>
        <dbReference type="ChEBI" id="CHEBI:30616"/>
    </ligand>
</feature>
<comment type="function">
    <text evidence="5">Catalyzes the specific phosphorylation of arginine residues in proteins.</text>
</comment>
<dbReference type="InterPro" id="IPR022414">
    <property type="entry name" value="ATP-guanido_PTrfase_cat"/>
</dbReference>
<evidence type="ECO:0000259" key="8">
    <source>
        <dbReference type="PROSITE" id="PS51510"/>
    </source>
</evidence>
<evidence type="ECO:0000256" key="7">
    <source>
        <dbReference type="RuleBase" id="RU000505"/>
    </source>
</evidence>
<comment type="catalytic activity">
    <reaction evidence="5">
        <text>L-arginyl-[protein] + ATP = N(omega)-phospho-L-arginyl-[protein] + ADP + H(+)</text>
        <dbReference type="Rhea" id="RHEA:43384"/>
        <dbReference type="Rhea" id="RHEA-COMP:10532"/>
        <dbReference type="Rhea" id="RHEA-COMP:10533"/>
        <dbReference type="ChEBI" id="CHEBI:15378"/>
        <dbReference type="ChEBI" id="CHEBI:29965"/>
        <dbReference type="ChEBI" id="CHEBI:30616"/>
        <dbReference type="ChEBI" id="CHEBI:83226"/>
        <dbReference type="ChEBI" id="CHEBI:456216"/>
        <dbReference type="EC" id="2.7.14.1"/>
    </reaction>
</comment>
<feature type="binding site" evidence="5 6">
    <location>
        <position position="118"/>
    </location>
    <ligand>
        <name>ATP</name>
        <dbReference type="ChEBI" id="CHEBI:30616"/>
    </ligand>
</feature>
<comment type="similarity">
    <text evidence="5 6 7">Belongs to the ATP:guanido phosphotransferase family.</text>
</comment>
<keyword evidence="2 5" id="KW-0547">Nucleotide-binding</keyword>